<keyword evidence="2" id="KW-1185">Reference proteome</keyword>
<reference evidence="1" key="1">
    <citation type="submission" date="2023-05" db="EMBL/GenBank/DDBJ databases">
        <authorList>
            <person name="Stuckert A."/>
        </authorList>
    </citation>
    <scope>NUCLEOTIDE SEQUENCE</scope>
</reference>
<evidence type="ECO:0000313" key="2">
    <source>
        <dbReference type="Proteomes" id="UP001162483"/>
    </source>
</evidence>
<evidence type="ECO:0000313" key="1">
    <source>
        <dbReference type="EMBL" id="CAI9550060.1"/>
    </source>
</evidence>
<feature type="non-terminal residue" evidence="1">
    <location>
        <position position="1"/>
    </location>
</feature>
<dbReference type="EMBL" id="CATNWA010005447">
    <property type="protein sequence ID" value="CAI9550060.1"/>
    <property type="molecule type" value="Genomic_DNA"/>
</dbReference>
<feature type="non-terminal residue" evidence="1">
    <location>
        <position position="86"/>
    </location>
</feature>
<comment type="caution">
    <text evidence="1">The sequence shown here is derived from an EMBL/GenBank/DDBJ whole genome shotgun (WGS) entry which is preliminary data.</text>
</comment>
<organism evidence="1 2">
    <name type="scientific">Staurois parvus</name>
    <dbReference type="NCBI Taxonomy" id="386267"/>
    <lineage>
        <taxon>Eukaryota</taxon>
        <taxon>Metazoa</taxon>
        <taxon>Chordata</taxon>
        <taxon>Craniata</taxon>
        <taxon>Vertebrata</taxon>
        <taxon>Euteleostomi</taxon>
        <taxon>Amphibia</taxon>
        <taxon>Batrachia</taxon>
        <taxon>Anura</taxon>
        <taxon>Neobatrachia</taxon>
        <taxon>Ranoidea</taxon>
        <taxon>Ranidae</taxon>
        <taxon>Staurois</taxon>
    </lineage>
</organism>
<name>A0ABN9BQX5_9NEOB</name>
<dbReference type="Proteomes" id="UP001162483">
    <property type="component" value="Unassembled WGS sequence"/>
</dbReference>
<sequence>EASGDVCSYVWESQRGPVGVSRVPNRRAKSSQVTRRISRVSQSVEWSDKPGVRIGEGRVVRAIRVNHRRRQCSQGNPGQITGEGSV</sequence>
<accession>A0ABN9BQX5</accession>
<proteinExistence type="predicted"/>
<gene>
    <name evidence="1" type="ORF">SPARVUS_LOCUS3449626</name>
</gene>
<protein>
    <submittedName>
        <fullName evidence="1">Uncharacterized protein</fullName>
    </submittedName>
</protein>